<keyword evidence="2" id="KW-0813">Transport</keyword>
<dbReference type="SUPFAM" id="SSF52540">
    <property type="entry name" value="P-loop containing nucleoside triphosphate hydrolases"/>
    <property type="match status" value="1"/>
</dbReference>
<sequence length="256" mass="27979">MNQPIVSIERLCVEFDGEHVLEDVTLDFHAGEFIALLGPNGSGKTTLVRTILGLQQIDHGKVSLFGIPVRRFKDWQHFALVPQRLPGASSIPVSVWETVMSGNIRPRNRWRPFSRSEKQAATAALTAVDLLNRRHDRLDTLSGGQQRRVLVARSLATNADVLVMDEPTAGLDSANVASLIALLDSLKADGKTIIIVTHELDDIEHLVTRAIVLGASKHHSVGFDGPPPVPNAFAHDHHHHHDAIIDQAPPVVGMQP</sequence>
<evidence type="ECO:0000256" key="1">
    <source>
        <dbReference type="ARBA" id="ARBA00005417"/>
    </source>
</evidence>
<evidence type="ECO:0000259" key="5">
    <source>
        <dbReference type="PROSITE" id="PS50893"/>
    </source>
</evidence>
<dbReference type="InterPro" id="IPR003593">
    <property type="entry name" value="AAA+_ATPase"/>
</dbReference>
<dbReference type="AlphaFoldDB" id="A0A6J6LQE9"/>
<keyword evidence="3" id="KW-0547">Nucleotide-binding</keyword>
<evidence type="ECO:0000256" key="4">
    <source>
        <dbReference type="ARBA" id="ARBA00022840"/>
    </source>
</evidence>
<dbReference type="GO" id="GO:0005524">
    <property type="term" value="F:ATP binding"/>
    <property type="evidence" value="ECO:0007669"/>
    <property type="project" value="UniProtKB-KW"/>
</dbReference>
<accession>A0A6J6LQE9</accession>
<dbReference type="InterPro" id="IPR017871">
    <property type="entry name" value="ABC_transporter-like_CS"/>
</dbReference>
<evidence type="ECO:0000256" key="2">
    <source>
        <dbReference type="ARBA" id="ARBA00022448"/>
    </source>
</evidence>
<evidence type="ECO:0000256" key="3">
    <source>
        <dbReference type="ARBA" id="ARBA00022741"/>
    </source>
</evidence>
<dbReference type="Pfam" id="PF00005">
    <property type="entry name" value="ABC_tran"/>
    <property type="match status" value="1"/>
</dbReference>
<gene>
    <name evidence="6" type="ORF">UFOPK2282_00674</name>
</gene>
<name>A0A6J6LQE9_9ZZZZ</name>
<comment type="similarity">
    <text evidence="1">Belongs to the ABC transporter superfamily.</text>
</comment>
<keyword evidence="4" id="KW-0067">ATP-binding</keyword>
<protein>
    <submittedName>
        <fullName evidence="6">Unannotated protein</fullName>
    </submittedName>
</protein>
<dbReference type="SMART" id="SM00382">
    <property type="entry name" value="AAA"/>
    <property type="match status" value="1"/>
</dbReference>
<evidence type="ECO:0000313" key="6">
    <source>
        <dbReference type="EMBL" id="CAB4663069.1"/>
    </source>
</evidence>
<dbReference type="PANTHER" id="PTHR42734">
    <property type="entry name" value="METAL TRANSPORT SYSTEM ATP-BINDING PROTEIN TM_0124-RELATED"/>
    <property type="match status" value="1"/>
</dbReference>
<organism evidence="6">
    <name type="scientific">freshwater metagenome</name>
    <dbReference type="NCBI Taxonomy" id="449393"/>
    <lineage>
        <taxon>unclassified sequences</taxon>
        <taxon>metagenomes</taxon>
        <taxon>ecological metagenomes</taxon>
    </lineage>
</organism>
<dbReference type="EMBL" id="CAEZWR010000063">
    <property type="protein sequence ID" value="CAB4663069.1"/>
    <property type="molecule type" value="Genomic_DNA"/>
</dbReference>
<feature type="domain" description="ABC transporter" evidence="5">
    <location>
        <begin position="6"/>
        <end position="240"/>
    </location>
</feature>
<dbReference type="Gene3D" id="3.40.50.300">
    <property type="entry name" value="P-loop containing nucleotide triphosphate hydrolases"/>
    <property type="match status" value="1"/>
</dbReference>
<proteinExistence type="inferred from homology"/>
<dbReference type="PROSITE" id="PS00211">
    <property type="entry name" value="ABC_TRANSPORTER_1"/>
    <property type="match status" value="1"/>
</dbReference>
<dbReference type="InterPro" id="IPR027417">
    <property type="entry name" value="P-loop_NTPase"/>
</dbReference>
<dbReference type="PANTHER" id="PTHR42734:SF17">
    <property type="entry name" value="METAL TRANSPORT SYSTEM ATP-BINDING PROTEIN TM_0124-RELATED"/>
    <property type="match status" value="1"/>
</dbReference>
<dbReference type="GO" id="GO:0016887">
    <property type="term" value="F:ATP hydrolysis activity"/>
    <property type="evidence" value="ECO:0007669"/>
    <property type="project" value="InterPro"/>
</dbReference>
<dbReference type="InterPro" id="IPR050153">
    <property type="entry name" value="Metal_Ion_Import_ABC"/>
</dbReference>
<reference evidence="6" key="1">
    <citation type="submission" date="2020-05" db="EMBL/GenBank/DDBJ databases">
        <authorList>
            <person name="Chiriac C."/>
            <person name="Salcher M."/>
            <person name="Ghai R."/>
            <person name="Kavagutti S V."/>
        </authorList>
    </citation>
    <scope>NUCLEOTIDE SEQUENCE</scope>
</reference>
<dbReference type="InterPro" id="IPR003439">
    <property type="entry name" value="ABC_transporter-like_ATP-bd"/>
</dbReference>
<dbReference type="PROSITE" id="PS50893">
    <property type="entry name" value="ABC_TRANSPORTER_2"/>
    <property type="match status" value="1"/>
</dbReference>